<keyword evidence="2" id="KW-1185">Reference proteome</keyword>
<name>A0A0M3I971_ASCLU</name>
<organism evidence="2 3">
    <name type="scientific">Ascaris lumbricoides</name>
    <name type="common">Giant roundworm</name>
    <dbReference type="NCBI Taxonomy" id="6252"/>
    <lineage>
        <taxon>Eukaryota</taxon>
        <taxon>Metazoa</taxon>
        <taxon>Ecdysozoa</taxon>
        <taxon>Nematoda</taxon>
        <taxon>Chromadorea</taxon>
        <taxon>Rhabditida</taxon>
        <taxon>Spirurina</taxon>
        <taxon>Ascaridomorpha</taxon>
        <taxon>Ascaridoidea</taxon>
        <taxon>Ascarididae</taxon>
        <taxon>Ascaris</taxon>
    </lineage>
</organism>
<protein>
    <submittedName>
        <fullName evidence="3">RING-type domain-containing protein</fullName>
    </submittedName>
</protein>
<sequence length="519" mass="58643">MDRCGKEGVVISVLKNDYFKSYTSFRVWLLFEAEETVIEVERGSLKCGEWIIVSPSKDASGYSRFKKIDPILPTGVLEDDTVQVKTTAVFDVPNRAEPIQHNGFIVHSRYFGRVAAFVPFNDAIPGVPYEVFVERIPANVTDVAVSWFIPQQTILHPSCVPYMRESTQFGALLGVVVSRSANSAYIWTPILGEGVSFNGGDLVNGDWVKFFVQRRAESSSIFRHCALQMRYVGSYVCQSELYIQNFRARSLHEKNPNPNIHFRVARWERTEAILQSVKCRNSVELRSKVTVGDIVHSLNGVMFADWVGPIEDRRGLLRRKVEAMGPDRYSDKIEVLLERHKKSLQEPVTIWSVRNIPEPPKLAAEMPASTSNTKTQSFFTAASGSSNAYDGFNNDDEDEHNHTSFFNETSRRDRNWGYENEVRSSEDRFERPSVGTTFNTAVRQTYGANSPHLMNDERSAASTPETVKSGEGAEVEDAKLAEAVRMLGTFFESGSVRAAIKRNCPLDYLQLCQYYGYRP</sequence>
<reference evidence="3" key="1">
    <citation type="submission" date="2017-02" db="UniProtKB">
        <authorList>
            <consortium name="WormBaseParasite"/>
        </authorList>
    </citation>
    <scope>IDENTIFICATION</scope>
</reference>
<evidence type="ECO:0000256" key="1">
    <source>
        <dbReference type="SAM" id="MobiDB-lite"/>
    </source>
</evidence>
<accession>A0A0M3I971</accession>
<dbReference type="AlphaFoldDB" id="A0A0M3I971"/>
<evidence type="ECO:0000313" key="2">
    <source>
        <dbReference type="Proteomes" id="UP000036681"/>
    </source>
</evidence>
<proteinExistence type="predicted"/>
<evidence type="ECO:0000313" key="3">
    <source>
        <dbReference type="WBParaSite" id="ALUE_0001396701-mRNA-1"/>
    </source>
</evidence>
<dbReference type="Proteomes" id="UP000036681">
    <property type="component" value="Unplaced"/>
</dbReference>
<feature type="region of interest" description="Disordered" evidence="1">
    <location>
        <begin position="448"/>
        <end position="473"/>
    </location>
</feature>
<dbReference type="WBParaSite" id="ALUE_0001396701-mRNA-1">
    <property type="protein sequence ID" value="ALUE_0001396701-mRNA-1"/>
    <property type="gene ID" value="ALUE_0001396701"/>
</dbReference>